<dbReference type="AlphaFoldDB" id="A0A0A2BYV5"/>
<reference evidence="2" key="1">
    <citation type="journal article" date="2014" name="Sci. Data">
        <title>Genomes of diverse isolates of the marine cyanobacterium Prochlorococcus.</title>
        <authorList>
            <person name="Biller S."/>
            <person name="Berube P."/>
            <person name="Thompson J."/>
            <person name="Kelly L."/>
            <person name="Roggensack S."/>
            <person name="Awad L."/>
            <person name="Roache-Johnson K."/>
            <person name="Ding H."/>
            <person name="Giovannoni S.J."/>
            <person name="Moore L.R."/>
            <person name="Chisholm S.W."/>
        </authorList>
    </citation>
    <scope>NUCLEOTIDE SEQUENCE [LARGE SCALE GENOMIC DNA]</scope>
    <source>
        <strain evidence="2">PAC1</strain>
    </source>
</reference>
<dbReference type="Proteomes" id="UP000030392">
    <property type="component" value="Unassembled WGS sequence"/>
</dbReference>
<evidence type="ECO:0000313" key="1">
    <source>
        <dbReference type="EMBL" id="KGG19276.1"/>
    </source>
</evidence>
<evidence type="ECO:0000313" key="2">
    <source>
        <dbReference type="Proteomes" id="UP000030392"/>
    </source>
</evidence>
<comment type="caution">
    <text evidence="1">The sequence shown here is derived from an EMBL/GenBank/DDBJ whole genome shotgun (WGS) entry which is preliminary data.</text>
</comment>
<organism evidence="1 2">
    <name type="scientific">Prochlorococcus marinus str. PAC1</name>
    <dbReference type="NCBI Taxonomy" id="59924"/>
    <lineage>
        <taxon>Bacteria</taxon>
        <taxon>Bacillati</taxon>
        <taxon>Cyanobacteriota</taxon>
        <taxon>Cyanophyceae</taxon>
        <taxon>Synechococcales</taxon>
        <taxon>Prochlorococcaceae</taxon>
        <taxon>Prochlorococcus</taxon>
    </lineage>
</organism>
<gene>
    <name evidence="1" type="ORF">EV03_1656</name>
</gene>
<sequence>MKQRSKSNEREKSCQGFFRVSKKQILLISEIALRNELLLSPQRAKSLSEFYALLKSIWENGSEPFEIKGKNGFWKKITHEWLGSQSSCSTKTIERRLAELKDLGLIKYERQGYIPHKYMQLVSIEEALDIALTDKTLSVSQQSKCQLPKGQNVFYASDNMSVANKRREQKDLKEVSIYKVHTIPDQLKKHSNLINSFWKLRKGKDSKESWEWQMKELLKIDQKYGEDVLINQLDQAQGKGWNSIDCLKYEQFNKAEVVEENSQVTDLKRIENMKINAKNFGERSTWMNDPTYKNQYQEILKEVQNVE</sequence>
<dbReference type="EMBL" id="JNAX01000015">
    <property type="protein sequence ID" value="KGG19276.1"/>
    <property type="molecule type" value="Genomic_DNA"/>
</dbReference>
<dbReference type="RefSeq" id="WP_036906819.1">
    <property type="nucleotide sequence ID" value="NZ_CP138967.1"/>
</dbReference>
<protein>
    <submittedName>
        <fullName evidence="1">Uncharacterized protein</fullName>
    </submittedName>
</protein>
<accession>A0A0A2BYV5</accession>
<name>A0A0A2BYV5_PROMR</name>
<proteinExistence type="predicted"/>